<proteinExistence type="predicted"/>
<protein>
    <submittedName>
        <fullName evidence="1">Uncharacterized protein</fullName>
    </submittedName>
</protein>
<sequence length="87" mass="10053">MEEIQSNLDMDLDSALLNFNNSNPLPICHLLPELGTHIFLDFVQDCYLHRYNKGGRTYNGDILYGLYEWPRITLFAATGWRTAFANL</sequence>
<reference evidence="2" key="1">
    <citation type="submission" date="2024-04" db="EMBL/GenBank/DDBJ databases">
        <authorList>
            <person name="Shaw F."/>
            <person name="Minotto A."/>
        </authorList>
    </citation>
    <scope>NUCLEOTIDE SEQUENCE [LARGE SCALE GENOMIC DNA]</scope>
</reference>
<accession>A0ABP1DDT4</accession>
<evidence type="ECO:0000313" key="1">
    <source>
        <dbReference type="EMBL" id="CAL1705307.1"/>
    </source>
</evidence>
<dbReference type="EMBL" id="OZ037946">
    <property type="protein sequence ID" value="CAL1705307.1"/>
    <property type="molecule type" value="Genomic_DNA"/>
</dbReference>
<gene>
    <name evidence="1" type="ORF">GFSPODELE1_LOCUS5371</name>
</gene>
<keyword evidence="2" id="KW-1185">Reference proteome</keyword>
<evidence type="ECO:0000313" key="2">
    <source>
        <dbReference type="Proteomes" id="UP001497453"/>
    </source>
</evidence>
<name>A0ABP1DDT4_9APHY</name>
<organism evidence="1 2">
    <name type="scientific">Somion occarium</name>
    <dbReference type="NCBI Taxonomy" id="3059160"/>
    <lineage>
        <taxon>Eukaryota</taxon>
        <taxon>Fungi</taxon>
        <taxon>Dikarya</taxon>
        <taxon>Basidiomycota</taxon>
        <taxon>Agaricomycotina</taxon>
        <taxon>Agaricomycetes</taxon>
        <taxon>Polyporales</taxon>
        <taxon>Cerrenaceae</taxon>
        <taxon>Somion</taxon>
    </lineage>
</organism>
<dbReference type="Proteomes" id="UP001497453">
    <property type="component" value="Chromosome 3"/>
</dbReference>